<gene>
    <name evidence="2" type="ORF">RFH988_LOCUS38409</name>
</gene>
<protein>
    <submittedName>
        <fullName evidence="2">Uncharacterized protein</fullName>
    </submittedName>
</protein>
<organism evidence="2 3">
    <name type="scientific">Rotaria sordida</name>
    <dbReference type="NCBI Taxonomy" id="392033"/>
    <lineage>
        <taxon>Eukaryota</taxon>
        <taxon>Metazoa</taxon>
        <taxon>Spiralia</taxon>
        <taxon>Gnathifera</taxon>
        <taxon>Rotifera</taxon>
        <taxon>Eurotatoria</taxon>
        <taxon>Bdelloidea</taxon>
        <taxon>Philodinida</taxon>
        <taxon>Philodinidae</taxon>
        <taxon>Rotaria</taxon>
    </lineage>
</organism>
<dbReference type="Proteomes" id="UP000663882">
    <property type="component" value="Unassembled WGS sequence"/>
</dbReference>
<feature type="region of interest" description="Disordered" evidence="1">
    <location>
        <begin position="123"/>
        <end position="170"/>
    </location>
</feature>
<proteinExistence type="predicted"/>
<sequence length="396" mass="45769">SKKLLITNETIQSKHQLSKWLKTYIDNLTVEKSMIDMNIEKVEKDAQKFVLDIELELQSLNDDIQTFTKNSSFQSEHMTQVLEKLNQLNQRLTSLVVIRENNLPSTMPKYTFKFNYSSKSTTNTAEQASNTSQNQNQTKSNTTEQPNVEENSQFDSSLSDEEISDNENNDFSFPNTNDFCNRDKFEHTSYIVNCMASDGINIMYSTIEDSINKFICATLNGIYTIEYLDKWFRILNVINNRWTRVCIAANTNHIWIYTNEKINIYNINFQLVRLINFKISCPLTSTSFCLTDNFVAFALIRRIENNQDLLHIEFYDCDMKKIKRVHLGLSKTSCMIRTDGNNRFYVAMGQQSFYIVSPNGNKQTINLGKQASCLAVVNSRNIVLTKPRSDLELVTC</sequence>
<feature type="non-terminal residue" evidence="2">
    <location>
        <position position="1"/>
    </location>
</feature>
<reference evidence="2" key="1">
    <citation type="submission" date="2021-02" db="EMBL/GenBank/DDBJ databases">
        <authorList>
            <person name="Nowell W R."/>
        </authorList>
    </citation>
    <scope>NUCLEOTIDE SEQUENCE</scope>
</reference>
<feature type="compositionally biased region" description="Low complexity" evidence="1">
    <location>
        <begin position="127"/>
        <end position="143"/>
    </location>
</feature>
<name>A0A815SD96_9BILA</name>
<evidence type="ECO:0000256" key="1">
    <source>
        <dbReference type="SAM" id="MobiDB-lite"/>
    </source>
</evidence>
<comment type="caution">
    <text evidence="2">The sequence shown here is derived from an EMBL/GenBank/DDBJ whole genome shotgun (WGS) entry which is preliminary data.</text>
</comment>
<dbReference type="OrthoDB" id="10023979at2759"/>
<dbReference type="EMBL" id="CAJNOO010009362">
    <property type="protein sequence ID" value="CAF1491209.1"/>
    <property type="molecule type" value="Genomic_DNA"/>
</dbReference>
<accession>A0A815SD96</accession>
<feature type="compositionally biased region" description="Acidic residues" evidence="1">
    <location>
        <begin position="158"/>
        <end position="168"/>
    </location>
</feature>
<evidence type="ECO:0000313" key="2">
    <source>
        <dbReference type="EMBL" id="CAF1491209.1"/>
    </source>
</evidence>
<dbReference type="AlphaFoldDB" id="A0A815SD96"/>
<evidence type="ECO:0000313" key="3">
    <source>
        <dbReference type="Proteomes" id="UP000663882"/>
    </source>
</evidence>
<feature type="compositionally biased region" description="Polar residues" evidence="1">
    <location>
        <begin position="144"/>
        <end position="157"/>
    </location>
</feature>